<organism evidence="1 2">
    <name type="scientific">Roseomonas acroporae</name>
    <dbReference type="NCBI Taxonomy" id="2937791"/>
    <lineage>
        <taxon>Bacteria</taxon>
        <taxon>Pseudomonadati</taxon>
        <taxon>Pseudomonadota</taxon>
        <taxon>Alphaproteobacteria</taxon>
        <taxon>Acetobacterales</taxon>
        <taxon>Roseomonadaceae</taxon>
        <taxon>Roseomonas</taxon>
    </lineage>
</organism>
<dbReference type="Pfam" id="PF17645">
    <property type="entry name" value="Amdase"/>
    <property type="match status" value="1"/>
</dbReference>
<reference evidence="1" key="1">
    <citation type="submission" date="2022-04" db="EMBL/GenBank/DDBJ databases">
        <title>Roseomonas acroporae sp. nov., isolated from coral Acropora digitifera.</title>
        <authorList>
            <person name="Sun H."/>
        </authorList>
    </citation>
    <scope>NUCLEOTIDE SEQUENCE</scope>
    <source>
        <strain evidence="1">NAR14</strain>
    </source>
</reference>
<evidence type="ECO:0000313" key="2">
    <source>
        <dbReference type="Proteomes" id="UP001139516"/>
    </source>
</evidence>
<keyword evidence="2" id="KW-1185">Reference proteome</keyword>
<comment type="caution">
    <text evidence="1">The sequence shown here is derived from an EMBL/GenBank/DDBJ whole genome shotgun (WGS) entry which is preliminary data.</text>
</comment>
<dbReference type="AlphaFoldDB" id="A0A9X2BTL6"/>
<dbReference type="InterPro" id="IPR026286">
    <property type="entry name" value="MaiA/AMDase"/>
</dbReference>
<proteinExistence type="predicted"/>
<dbReference type="EMBL" id="JALPRX010000031">
    <property type="protein sequence ID" value="MCK8784452.1"/>
    <property type="molecule type" value="Genomic_DNA"/>
</dbReference>
<name>A0A9X2BTL6_9PROT</name>
<protein>
    <submittedName>
        <fullName evidence="1">Arylmalonate decarboxylase</fullName>
    </submittedName>
</protein>
<dbReference type="PANTHER" id="PTHR40267">
    <property type="entry name" value="BLR3294 PROTEIN"/>
    <property type="match status" value="1"/>
</dbReference>
<sequence length="249" mass="27047">MTDILGWRRKFGVLGPSTNTVVQPDFEMMRPPGVTNHYSRIYTPNAKAVSNETFMAGMLRIGDNTLDAVHSVMTCEPHYLVMGMSAVTFYGGAAGADAFRQKVEAAAGVGISIGSHACTAALRAYGGVRRIAFLSPYFPACNDEVRRYFTESGFEVARDLCLQCPSWIAIAEVPPDLLREKLIELNGAGDVDAIVQVGTNLSMVRLAAAAEMWLGKPVIAINTATYWHALRANGIEDKVQGIGRLLEEF</sequence>
<dbReference type="PIRSF" id="PIRSF015736">
    <property type="entry name" value="MI"/>
    <property type="match status" value="1"/>
</dbReference>
<dbReference type="InterPro" id="IPR053714">
    <property type="entry name" value="Iso_Racemase_Enz_sf"/>
</dbReference>
<dbReference type="PANTHER" id="PTHR40267:SF1">
    <property type="entry name" value="BLR3294 PROTEIN"/>
    <property type="match status" value="1"/>
</dbReference>
<accession>A0A9X2BTL6</accession>
<dbReference type="Gene3D" id="3.40.50.12500">
    <property type="match status" value="1"/>
</dbReference>
<dbReference type="RefSeq" id="WP_248666578.1">
    <property type="nucleotide sequence ID" value="NZ_JALPRX010000031.1"/>
</dbReference>
<dbReference type="Proteomes" id="UP001139516">
    <property type="component" value="Unassembled WGS sequence"/>
</dbReference>
<evidence type="ECO:0000313" key="1">
    <source>
        <dbReference type="EMBL" id="MCK8784452.1"/>
    </source>
</evidence>
<gene>
    <name evidence="1" type="ORF">M0638_08675</name>
</gene>